<evidence type="ECO:0000313" key="16">
    <source>
        <dbReference type="EMBL" id="CAA0084880.1"/>
    </source>
</evidence>
<proteinExistence type="predicted"/>
<dbReference type="InterPro" id="IPR003594">
    <property type="entry name" value="HATPase_dom"/>
</dbReference>
<reference evidence="16 17" key="1">
    <citation type="submission" date="2019-11" db="EMBL/GenBank/DDBJ databases">
        <authorList>
            <person name="Holert J."/>
        </authorList>
    </citation>
    <scope>NUCLEOTIDE SEQUENCE [LARGE SCALE GENOMIC DNA]</scope>
    <source>
        <strain evidence="16">BC5_2</strain>
    </source>
</reference>
<dbReference type="SUPFAM" id="SSF52172">
    <property type="entry name" value="CheY-like"/>
    <property type="match status" value="1"/>
</dbReference>
<name>A0A5S9MRC3_9GAMM</name>
<dbReference type="Proteomes" id="UP000434580">
    <property type="component" value="Unassembled WGS sequence"/>
</dbReference>
<evidence type="ECO:0000256" key="4">
    <source>
        <dbReference type="ARBA" id="ARBA00022679"/>
    </source>
</evidence>
<feature type="transmembrane region" description="Helical" evidence="12">
    <location>
        <begin position="373"/>
        <end position="394"/>
    </location>
</feature>
<keyword evidence="7" id="KW-0067">ATP-binding</keyword>
<sequence length="808" mass="90348">MHRMLLRQTLLLILFISGVVLASPTDEIQRITLDKGKVISLYPYLQYTIPLSDIQVTDIANPTEPYVFRTLQNQTLPALGKAVWFRVQITNPYNEKLQTVLNFEELLFDELSVFYRSTNAAPRTTFTEFQTGLNHNYDSRPIDYRFFAMPISIAANDTIDLYISAMATHMPMMSPTLSTAEAFISTSTVSRLMGLLTVGVIIGICLLLAVFMPLVLASKEAYSFILYMIITSSVIISVGGFMAPMMPNNPEMHKFLLVGLLAAASMSNLLMVNVFFEVYKSNRRLNLVYLLFMVIFAAQILLYPLLGGYENLILVAVASTMAMYVLLFYTSVIGVRIHQKTAWLFLLGISVFFATTIYASLGARGLVPYNPWIRHTFSIGIIFQALIYCLATGLKVHQDRRERLELAREVDIARAENRGKSEFLATMSHEIRTPVNGVLGMAQMMKTTELNQEQGHYTDVILSSGRTLLAVINDILDFSKIEANKMHLEQSRFSLKDIIHQVEAMFSPQAVSKGIEFNVNMQIDMHEHFLGDPTRIQQVLNNLLSNAFKFTQDGRVTLDVRVTPTDHANTGQLAIGVRDTGIGIDKSKQAKLFTAFTQADHSTTRHYGGTGLGLAISKRLVEMMNGRIGVNSTPGKGSNFWFSIPLALTDTPHQPTQNAIDAYASENTQLKQHLHDLNTHVLIAEDNPVNQQVVAAMLNNLGISFDIAEDGEEALAFYRQSPEAYQCILMDCEMPGKDGYLTTRAIRDLQNEAGYPRIPIIALTAHVMRDAVERCYACGMDKVITKPIQIKKLERTLAIFLTPADAQI</sequence>
<dbReference type="GO" id="GO:0005524">
    <property type="term" value="F:ATP binding"/>
    <property type="evidence" value="ECO:0007669"/>
    <property type="project" value="UniProtKB-KW"/>
</dbReference>
<evidence type="ECO:0000256" key="13">
    <source>
        <dbReference type="SAM" id="SignalP"/>
    </source>
</evidence>
<dbReference type="Pfam" id="PF07695">
    <property type="entry name" value="7TMR-DISM_7TM"/>
    <property type="match status" value="1"/>
</dbReference>
<evidence type="ECO:0000256" key="5">
    <source>
        <dbReference type="ARBA" id="ARBA00022741"/>
    </source>
</evidence>
<gene>
    <name evidence="16" type="primary">luxQ_3</name>
    <name evidence="16" type="ORF">DPBNPPHM_00791</name>
</gene>
<dbReference type="PROSITE" id="PS50109">
    <property type="entry name" value="HIS_KIN"/>
    <property type="match status" value="1"/>
</dbReference>
<evidence type="ECO:0000256" key="7">
    <source>
        <dbReference type="ARBA" id="ARBA00022840"/>
    </source>
</evidence>
<dbReference type="InterPro" id="IPR036890">
    <property type="entry name" value="HATPase_C_sf"/>
</dbReference>
<dbReference type="CDD" id="cd00082">
    <property type="entry name" value="HisKA"/>
    <property type="match status" value="1"/>
</dbReference>
<dbReference type="PANTHER" id="PTHR45339">
    <property type="entry name" value="HYBRID SIGNAL TRANSDUCTION HISTIDINE KINASE J"/>
    <property type="match status" value="1"/>
</dbReference>
<feature type="domain" description="Histidine kinase" evidence="14">
    <location>
        <begin position="426"/>
        <end position="648"/>
    </location>
</feature>
<evidence type="ECO:0000256" key="10">
    <source>
        <dbReference type="ARBA" id="ARBA00068150"/>
    </source>
</evidence>
<dbReference type="InterPro" id="IPR001789">
    <property type="entry name" value="Sig_transdc_resp-reg_receiver"/>
</dbReference>
<feature type="transmembrane region" description="Helical" evidence="12">
    <location>
        <begin position="224"/>
        <end position="243"/>
    </location>
</feature>
<dbReference type="PROSITE" id="PS50110">
    <property type="entry name" value="RESPONSE_REGULATORY"/>
    <property type="match status" value="1"/>
</dbReference>
<dbReference type="EMBL" id="CACSII010000001">
    <property type="protein sequence ID" value="CAA0084880.1"/>
    <property type="molecule type" value="Genomic_DNA"/>
</dbReference>
<dbReference type="SMART" id="SM00387">
    <property type="entry name" value="HATPase_c"/>
    <property type="match status" value="1"/>
</dbReference>
<feature type="transmembrane region" description="Helical" evidence="12">
    <location>
        <begin position="288"/>
        <end position="306"/>
    </location>
</feature>
<dbReference type="InterPro" id="IPR036097">
    <property type="entry name" value="HisK_dim/P_sf"/>
</dbReference>
<dbReference type="SMART" id="SM00448">
    <property type="entry name" value="REC"/>
    <property type="match status" value="1"/>
</dbReference>
<keyword evidence="13" id="KW-0732">Signal</keyword>
<dbReference type="InterPro" id="IPR003661">
    <property type="entry name" value="HisK_dim/P_dom"/>
</dbReference>
<dbReference type="FunFam" id="1.10.287.130:FF:000002">
    <property type="entry name" value="Two-component osmosensing histidine kinase"/>
    <property type="match status" value="1"/>
</dbReference>
<dbReference type="SUPFAM" id="SSF55874">
    <property type="entry name" value="ATPase domain of HSP90 chaperone/DNA topoisomerase II/histidine kinase"/>
    <property type="match status" value="1"/>
</dbReference>
<evidence type="ECO:0000256" key="9">
    <source>
        <dbReference type="ARBA" id="ARBA00064003"/>
    </source>
</evidence>
<dbReference type="Pfam" id="PF02518">
    <property type="entry name" value="HATPase_c"/>
    <property type="match status" value="1"/>
</dbReference>
<dbReference type="InterPro" id="IPR011623">
    <property type="entry name" value="7TMR_DISM_rcpt_extracell_dom1"/>
</dbReference>
<evidence type="ECO:0000256" key="2">
    <source>
        <dbReference type="ARBA" id="ARBA00012438"/>
    </source>
</evidence>
<organism evidence="16 17">
    <name type="scientific">BD1-7 clade bacterium</name>
    <dbReference type="NCBI Taxonomy" id="2029982"/>
    <lineage>
        <taxon>Bacteria</taxon>
        <taxon>Pseudomonadati</taxon>
        <taxon>Pseudomonadota</taxon>
        <taxon>Gammaproteobacteria</taxon>
        <taxon>Cellvibrionales</taxon>
        <taxon>Spongiibacteraceae</taxon>
        <taxon>BD1-7 clade</taxon>
    </lineage>
</organism>
<keyword evidence="5" id="KW-0547">Nucleotide-binding</keyword>
<keyword evidence="12" id="KW-1133">Transmembrane helix</keyword>
<protein>
    <recommendedName>
        <fullName evidence="10">Sensory/regulatory protein RpfC</fullName>
        <ecNumber evidence="2">2.7.13.3</ecNumber>
    </recommendedName>
</protein>
<dbReference type="Gene3D" id="1.10.287.130">
    <property type="match status" value="1"/>
</dbReference>
<dbReference type="CDD" id="cd17546">
    <property type="entry name" value="REC_hyHK_CKI1_RcsC-like"/>
    <property type="match status" value="1"/>
</dbReference>
<keyword evidence="12" id="KW-0472">Membrane</keyword>
<dbReference type="Pfam" id="PF00512">
    <property type="entry name" value="HisKA"/>
    <property type="match status" value="1"/>
</dbReference>
<dbReference type="PRINTS" id="PR00344">
    <property type="entry name" value="BCTRLSENSOR"/>
</dbReference>
<feature type="domain" description="Response regulatory" evidence="15">
    <location>
        <begin position="680"/>
        <end position="801"/>
    </location>
</feature>
<feature type="signal peptide" evidence="13">
    <location>
        <begin position="1"/>
        <end position="22"/>
    </location>
</feature>
<evidence type="ECO:0000256" key="8">
    <source>
        <dbReference type="ARBA" id="ARBA00023012"/>
    </source>
</evidence>
<dbReference type="Gene3D" id="3.30.565.10">
    <property type="entry name" value="Histidine kinase-like ATPase, C-terminal domain"/>
    <property type="match status" value="1"/>
</dbReference>
<keyword evidence="4 16" id="KW-0808">Transferase</keyword>
<comment type="catalytic activity">
    <reaction evidence="1">
        <text>ATP + protein L-histidine = ADP + protein N-phospho-L-histidine.</text>
        <dbReference type="EC" id="2.7.13.3"/>
    </reaction>
</comment>
<dbReference type="InterPro" id="IPR011006">
    <property type="entry name" value="CheY-like_superfamily"/>
</dbReference>
<feature type="transmembrane region" description="Helical" evidence="12">
    <location>
        <begin position="255"/>
        <end position="276"/>
    </location>
</feature>
<comment type="subunit">
    <text evidence="9">At low DSF concentrations, interacts with RpfF.</text>
</comment>
<keyword evidence="3 11" id="KW-0597">Phosphoprotein</keyword>
<evidence type="ECO:0000256" key="3">
    <source>
        <dbReference type="ARBA" id="ARBA00022553"/>
    </source>
</evidence>
<keyword evidence="8" id="KW-0902">Two-component regulatory system</keyword>
<keyword evidence="12" id="KW-0812">Transmembrane</keyword>
<feature type="transmembrane region" description="Helical" evidence="12">
    <location>
        <begin position="192"/>
        <end position="217"/>
    </location>
</feature>
<dbReference type="EC" id="2.7.13.3" evidence="2"/>
<feature type="transmembrane region" description="Helical" evidence="12">
    <location>
        <begin position="312"/>
        <end position="335"/>
    </location>
</feature>
<evidence type="ECO:0000256" key="11">
    <source>
        <dbReference type="PROSITE-ProRule" id="PRU00169"/>
    </source>
</evidence>
<dbReference type="InterPro" id="IPR004358">
    <property type="entry name" value="Sig_transdc_His_kin-like_C"/>
</dbReference>
<dbReference type="InterPro" id="IPR011622">
    <property type="entry name" value="7TMR_DISM_rcpt_extracell_dom2"/>
</dbReference>
<feature type="chain" id="PRO_5030137884" description="Sensory/regulatory protein RpfC" evidence="13">
    <location>
        <begin position="23"/>
        <end position="808"/>
    </location>
</feature>
<dbReference type="GO" id="GO:0000155">
    <property type="term" value="F:phosphorelay sensor kinase activity"/>
    <property type="evidence" value="ECO:0007669"/>
    <property type="project" value="InterPro"/>
</dbReference>
<feature type="transmembrane region" description="Helical" evidence="12">
    <location>
        <begin position="342"/>
        <end position="361"/>
    </location>
</feature>
<dbReference type="CDD" id="cd16922">
    <property type="entry name" value="HATPase_EvgS-ArcB-TorS-like"/>
    <property type="match status" value="1"/>
</dbReference>
<evidence type="ECO:0000313" key="17">
    <source>
        <dbReference type="Proteomes" id="UP000434580"/>
    </source>
</evidence>
<evidence type="ECO:0000256" key="6">
    <source>
        <dbReference type="ARBA" id="ARBA00022777"/>
    </source>
</evidence>
<feature type="modified residue" description="4-aspartylphosphate" evidence="11">
    <location>
        <position position="731"/>
    </location>
</feature>
<dbReference type="AlphaFoldDB" id="A0A5S9MRC3"/>
<evidence type="ECO:0000259" key="15">
    <source>
        <dbReference type="PROSITE" id="PS50110"/>
    </source>
</evidence>
<dbReference type="PANTHER" id="PTHR45339:SF1">
    <property type="entry name" value="HYBRID SIGNAL TRANSDUCTION HISTIDINE KINASE J"/>
    <property type="match status" value="1"/>
</dbReference>
<accession>A0A5S9MRC3</accession>
<dbReference type="InterPro" id="IPR005467">
    <property type="entry name" value="His_kinase_dom"/>
</dbReference>
<evidence type="ECO:0000256" key="1">
    <source>
        <dbReference type="ARBA" id="ARBA00000085"/>
    </source>
</evidence>
<dbReference type="SMART" id="SM00388">
    <property type="entry name" value="HisKA"/>
    <property type="match status" value="1"/>
</dbReference>
<dbReference type="Gene3D" id="3.40.50.2300">
    <property type="match status" value="1"/>
</dbReference>
<dbReference type="Pfam" id="PF00072">
    <property type="entry name" value="Response_reg"/>
    <property type="match status" value="1"/>
</dbReference>
<dbReference type="Pfam" id="PF07696">
    <property type="entry name" value="7TMR-DISMED2"/>
    <property type="match status" value="1"/>
</dbReference>
<evidence type="ECO:0000259" key="14">
    <source>
        <dbReference type="PROSITE" id="PS50109"/>
    </source>
</evidence>
<dbReference type="Gene3D" id="2.60.40.2380">
    <property type="match status" value="1"/>
</dbReference>
<dbReference type="FunFam" id="3.30.565.10:FF:000010">
    <property type="entry name" value="Sensor histidine kinase RcsC"/>
    <property type="match status" value="1"/>
</dbReference>
<evidence type="ECO:0000256" key="12">
    <source>
        <dbReference type="SAM" id="Phobius"/>
    </source>
</evidence>
<keyword evidence="6 16" id="KW-0418">Kinase</keyword>
<dbReference type="SUPFAM" id="SSF47384">
    <property type="entry name" value="Homodimeric domain of signal transducing histidine kinase"/>
    <property type="match status" value="1"/>
</dbReference>